<feature type="region of interest" description="Disordered" evidence="2">
    <location>
        <begin position="787"/>
        <end position="808"/>
    </location>
</feature>
<feature type="domain" description="PKD" evidence="4">
    <location>
        <begin position="782"/>
        <end position="862"/>
    </location>
</feature>
<dbReference type="Gene3D" id="2.130.10.130">
    <property type="entry name" value="Integrin alpha, N-terminal"/>
    <property type="match status" value="2"/>
</dbReference>
<dbReference type="Gene3D" id="2.60.40.10">
    <property type="entry name" value="Immunoglobulins"/>
    <property type="match status" value="3"/>
</dbReference>
<feature type="region of interest" description="Disordered" evidence="2">
    <location>
        <begin position="947"/>
        <end position="1020"/>
    </location>
</feature>
<name>H3ZJY1_THELN</name>
<keyword evidence="1" id="KW-0732">Signal</keyword>
<dbReference type="CDD" id="cd00146">
    <property type="entry name" value="PKD"/>
    <property type="match status" value="3"/>
</dbReference>
<reference evidence="5 6" key="1">
    <citation type="journal article" date="2012" name="J. Bacteriol.">
        <title>Genome sequence of the model hyperthermophilic archaeon Thermococcus litoralis NS-C.</title>
        <authorList>
            <person name="Gardner A.F."/>
            <person name="Kumar S."/>
            <person name="Perler F.B."/>
        </authorList>
    </citation>
    <scope>NUCLEOTIDE SEQUENCE [LARGE SCALE GENOMIC DNA]</scope>
    <source>
        <strain evidence="6">ATCC 51850 / DSM 5473 / JCM 8560 / NS-C</strain>
    </source>
</reference>
<dbReference type="PROSITE" id="PS50093">
    <property type="entry name" value="PKD"/>
    <property type="match status" value="3"/>
</dbReference>
<dbReference type="InterPro" id="IPR000601">
    <property type="entry name" value="PKD_dom"/>
</dbReference>
<keyword evidence="3" id="KW-0472">Membrane</keyword>
<evidence type="ECO:0000259" key="4">
    <source>
        <dbReference type="PROSITE" id="PS50093"/>
    </source>
</evidence>
<keyword evidence="3" id="KW-0812">Transmembrane</keyword>
<dbReference type="SMART" id="SM00089">
    <property type="entry name" value="PKD"/>
    <property type="match status" value="3"/>
</dbReference>
<dbReference type="GeneID" id="16548891"/>
<dbReference type="HOGENOM" id="CLU_292823_0_0_2"/>
<dbReference type="InterPro" id="IPR013783">
    <property type="entry name" value="Ig-like_fold"/>
</dbReference>
<feature type="compositionally biased region" description="Low complexity" evidence="2">
    <location>
        <begin position="952"/>
        <end position="1015"/>
    </location>
</feature>
<dbReference type="InterPro" id="IPR035986">
    <property type="entry name" value="PKD_dom_sf"/>
</dbReference>
<dbReference type="InterPro" id="IPR028994">
    <property type="entry name" value="Integrin_alpha_N"/>
</dbReference>
<dbReference type="InterPro" id="IPR022409">
    <property type="entry name" value="PKD/Chitinase_dom"/>
</dbReference>
<dbReference type="AlphaFoldDB" id="H3ZJY1"/>
<dbReference type="PANTHER" id="PTHR46580">
    <property type="entry name" value="SENSOR KINASE-RELATED"/>
    <property type="match status" value="1"/>
</dbReference>
<keyword evidence="3" id="KW-1133">Transmembrane helix</keyword>
<feature type="transmembrane region" description="Helical" evidence="3">
    <location>
        <begin position="1015"/>
        <end position="1035"/>
    </location>
</feature>
<dbReference type="SUPFAM" id="SSF49299">
    <property type="entry name" value="PKD domain"/>
    <property type="match status" value="3"/>
</dbReference>
<dbReference type="RefSeq" id="WP_004066305.1">
    <property type="nucleotide sequence ID" value="NC_022084.1"/>
</dbReference>
<dbReference type="FunFam" id="2.60.40.10:FF:000270">
    <property type="entry name" value="Cell surface protein"/>
    <property type="match status" value="2"/>
</dbReference>
<dbReference type="OrthoDB" id="103676at2157"/>
<dbReference type="PaxDb" id="523849-OCC_02224"/>
<dbReference type="Pfam" id="PF13517">
    <property type="entry name" value="FG-GAP_3"/>
    <property type="match status" value="1"/>
</dbReference>
<dbReference type="Proteomes" id="UP000015502">
    <property type="component" value="Chromosome"/>
</dbReference>
<feature type="domain" description="PKD" evidence="4">
    <location>
        <begin position="869"/>
        <end position="956"/>
    </location>
</feature>
<accession>H3ZJY1</accession>
<dbReference type="KEGG" id="tlt:OCC_02224"/>
<dbReference type="PANTHER" id="PTHR46580:SF4">
    <property type="entry name" value="ATP_GTP-BINDING PROTEIN"/>
    <property type="match status" value="1"/>
</dbReference>
<protein>
    <recommendedName>
        <fullName evidence="4">PKD domain-containing protein</fullName>
    </recommendedName>
</protein>
<dbReference type="EMBL" id="CP006670">
    <property type="protein sequence ID" value="EHR79755.1"/>
    <property type="molecule type" value="Genomic_DNA"/>
</dbReference>
<dbReference type="Pfam" id="PF18911">
    <property type="entry name" value="PKD_4"/>
    <property type="match status" value="3"/>
</dbReference>
<dbReference type="SUPFAM" id="SSF69318">
    <property type="entry name" value="Integrin alpha N-terminal domain"/>
    <property type="match status" value="1"/>
</dbReference>
<evidence type="ECO:0000256" key="2">
    <source>
        <dbReference type="SAM" id="MobiDB-lite"/>
    </source>
</evidence>
<evidence type="ECO:0000313" key="5">
    <source>
        <dbReference type="EMBL" id="EHR79755.1"/>
    </source>
</evidence>
<evidence type="ECO:0000313" key="6">
    <source>
        <dbReference type="Proteomes" id="UP000015502"/>
    </source>
</evidence>
<dbReference type="STRING" id="523849.OCC_02224"/>
<proteinExistence type="predicted"/>
<evidence type="ECO:0000256" key="1">
    <source>
        <dbReference type="ARBA" id="ARBA00022729"/>
    </source>
</evidence>
<sequence>MRFHKGGTLVLLALVLFSTWLLTPTVPKVYAGDADLISGLGGRVIKDEEIIIGDRGDKILSYENETGNLLYSFKKDYEMWDEIAAGDVNGDGKDEIIHADRSSDKIYIFDRNGNELARRGGEVEAGDDIACGDVNGDGKEEIVFADRDDWIKIYDQHFNELSKFRIDFSDEDNIAVGDIDGDGVAEIFWADHDKNMITIYDMYGNSLGGFSTKEDYSFDFSNRDEMAVGDVNLDGMGELVIASRDSDNYGQRAGIYVFKFEKEGGQYKQREISYFRIGFSKGDRLAVGDVNRDGVDEIVWASQSGRIKVYDMGGSLLNGPDGFKAHFEHGAGLAVGDVDGNSITVGEPIHSTMSVTNKVIAVINSPPVDFDVINKTGIFYATYMTKNTQTMEVSVKAVTDMALSVGLSGKISSGVASAEFNLGVKVSQKFEATRGKGHIISDTHTITADMADAILTVSTDYDIYEFPIISPPELAVIDGEHQYILVTVPKGKPHIHLSNYNSSVHTIGDINSYPTRAEELPNYELSNELFKYTIEVGKVTGGKKFSMSDFNWRETKNTFSLSVSAGFKQSTNALFGSYTLSVQGNYGRSKITTHKVSISNETELQIEYKGRITDKNKWYNATAVAYLDSEDGHLVLDFYVPSKGNYYAIRELSPLGFQYAVLQNSITSGLPPSSLFNLNPSIALLVSALSSIGCSVQVEPEEGKVPFDALVQTSASGGGGVKQWRLDFGDGTVLENTGEMQSNYTHRYSEPGDYVVSLYVEGVWGANNTCTQSVTVLPNKEPTAMFTNSPELPKAGEDVSFSDSSSDEDGSIVSWSWDFGDGSTSTERNPKHTYSDPGTYTVILTIEDDGGMKASYSKQITVSPANVLPTADFTFLPKEPKAGEEINFVDKSYDSDGSIVSWSWDFGDGSTSEDAEPVHVFTEAGNYTVTLTVRDDKGGEDVKRFTITVKEAQAPTPTETTTTSTPSETTTSSSPSPASSTSETTSSSPSPSTTSSSTTQETSSTPSTQTQTSSAAGGTCGVGLLAILSLVPLLLRRRR</sequence>
<organism evidence="5 6">
    <name type="scientific">Thermococcus litoralis (strain ATCC 51850 / DSM 5473 / JCM 8560 / NS-C)</name>
    <dbReference type="NCBI Taxonomy" id="523849"/>
    <lineage>
        <taxon>Archaea</taxon>
        <taxon>Methanobacteriati</taxon>
        <taxon>Methanobacteriota</taxon>
        <taxon>Thermococci</taxon>
        <taxon>Thermococcales</taxon>
        <taxon>Thermococcaceae</taxon>
        <taxon>Thermococcus</taxon>
    </lineage>
</organism>
<feature type="domain" description="PKD" evidence="4">
    <location>
        <begin position="692"/>
        <end position="776"/>
    </location>
</feature>
<dbReference type="InterPro" id="IPR013517">
    <property type="entry name" value="FG-GAP"/>
</dbReference>
<keyword evidence="6" id="KW-1185">Reference proteome</keyword>
<gene>
    <name evidence="5" type="ORF">OCC_02224</name>
</gene>
<evidence type="ECO:0000256" key="3">
    <source>
        <dbReference type="SAM" id="Phobius"/>
    </source>
</evidence>